<reference evidence="7 8" key="1">
    <citation type="submission" date="2015-04" db="EMBL/GenBank/DDBJ databases">
        <authorList>
            <person name="Syromyatnikov M.Y."/>
            <person name="Popov V.N."/>
        </authorList>
    </citation>
    <scope>NUCLEOTIDE SEQUENCE [LARGE SCALE GENOMIC DNA]</scope>
</reference>
<proteinExistence type="predicted"/>
<evidence type="ECO:0000313" key="7">
    <source>
        <dbReference type="EMBL" id="CRK89366.1"/>
    </source>
</evidence>
<dbReference type="OrthoDB" id="6054366at2759"/>
<protein>
    <submittedName>
        <fullName evidence="7">CLUMA_CG003122, isoform A</fullName>
    </submittedName>
</protein>
<dbReference type="GO" id="GO:0008170">
    <property type="term" value="F:N-methyltransferase activity"/>
    <property type="evidence" value="ECO:0007669"/>
    <property type="project" value="UniProtKB-ARBA"/>
</dbReference>
<dbReference type="InterPro" id="IPR001214">
    <property type="entry name" value="SET_dom"/>
</dbReference>
<dbReference type="InterPro" id="IPR011990">
    <property type="entry name" value="TPR-like_helical_dom_sf"/>
</dbReference>
<dbReference type="PROSITE" id="PS01360">
    <property type="entry name" value="ZF_MYND_1"/>
    <property type="match status" value="1"/>
</dbReference>
<gene>
    <name evidence="7" type="ORF">CLUMA_CG003122</name>
</gene>
<organism evidence="7 8">
    <name type="scientific">Clunio marinus</name>
    <dbReference type="NCBI Taxonomy" id="568069"/>
    <lineage>
        <taxon>Eukaryota</taxon>
        <taxon>Metazoa</taxon>
        <taxon>Ecdysozoa</taxon>
        <taxon>Arthropoda</taxon>
        <taxon>Hexapoda</taxon>
        <taxon>Insecta</taxon>
        <taxon>Pterygota</taxon>
        <taxon>Neoptera</taxon>
        <taxon>Endopterygota</taxon>
        <taxon>Diptera</taxon>
        <taxon>Nematocera</taxon>
        <taxon>Chironomoidea</taxon>
        <taxon>Chironomidae</taxon>
        <taxon>Clunio</taxon>
    </lineage>
</organism>
<keyword evidence="2 4" id="KW-0863">Zinc-finger</keyword>
<dbReference type="SUPFAM" id="SSF82199">
    <property type="entry name" value="SET domain"/>
    <property type="match status" value="1"/>
</dbReference>
<dbReference type="Gene3D" id="1.10.220.160">
    <property type="match status" value="1"/>
</dbReference>
<evidence type="ECO:0000256" key="2">
    <source>
        <dbReference type="ARBA" id="ARBA00022771"/>
    </source>
</evidence>
<dbReference type="PANTHER" id="PTHR47111:SF1">
    <property type="entry name" value="SET AND MYND DOMAIN-CONTAINING PROTEIN 4"/>
    <property type="match status" value="1"/>
</dbReference>
<sequence>MLHQKSNEKSEQLRHEGNKCYSNQNFFEAMLKYNESLCYADPKSENVGLAYANRSAIYFEMKLYDKCLNNVDMARKNSYPERNLENLVKREQKCHEMVKTSNQKISNPWNFFKLSYQPNKKLPFIVNCLELNCNDKYGRFVTTNHSLKVGDIISIEEPFCKVLLSKSKFRKIPKSNIYQKCSNCLRDNSLDLIPCNSCCLSMFCSIECMETALKRFHRYECSIMAKLLESGSVHMAMRLFFIALSKFDGCFEKLEDFISNENKMTIFDCDLKSSEREGNERMLRSLMSLMKSPKIFPVTPLMEILKNHHELGDSSEKHEKFIANFLQKLRQISDWNFHGITSGSSKSVDVNETKREGLEETIGSGSLIFCSLINHSCANNVMRICVEGKVLLVVCRPISKGSQLFDCYKISFLQHQKQERQEILLKDFGFACDCEACTQNFPTPPMLKFKDPKLLKFAKKTDDEMLTLQHNQAFKKFRDCCDILEKNNQNFPCLELCLLLRCIANFLFKQAQPSVVFP</sequence>
<keyword evidence="8" id="KW-1185">Reference proteome</keyword>
<dbReference type="Gene3D" id="1.25.40.10">
    <property type="entry name" value="Tetratricopeptide repeat domain"/>
    <property type="match status" value="1"/>
</dbReference>
<evidence type="ECO:0000256" key="1">
    <source>
        <dbReference type="ARBA" id="ARBA00022723"/>
    </source>
</evidence>
<keyword evidence="3" id="KW-0862">Zinc</keyword>
<evidence type="ECO:0000259" key="6">
    <source>
        <dbReference type="PROSITE" id="PS50865"/>
    </source>
</evidence>
<dbReference type="InterPro" id="IPR046341">
    <property type="entry name" value="SET_dom_sf"/>
</dbReference>
<evidence type="ECO:0000256" key="3">
    <source>
        <dbReference type="ARBA" id="ARBA00022833"/>
    </source>
</evidence>
<dbReference type="PROSITE" id="PS50865">
    <property type="entry name" value="ZF_MYND_2"/>
    <property type="match status" value="1"/>
</dbReference>
<dbReference type="GO" id="GO:0008757">
    <property type="term" value="F:S-adenosylmethionine-dependent methyltransferase activity"/>
    <property type="evidence" value="ECO:0007669"/>
    <property type="project" value="UniProtKB-ARBA"/>
</dbReference>
<dbReference type="AlphaFoldDB" id="A0A1J1HSB1"/>
<evidence type="ECO:0000313" key="8">
    <source>
        <dbReference type="Proteomes" id="UP000183832"/>
    </source>
</evidence>
<dbReference type="EMBL" id="CVRI01000012">
    <property type="protein sequence ID" value="CRK89366.1"/>
    <property type="molecule type" value="Genomic_DNA"/>
</dbReference>
<evidence type="ECO:0000256" key="4">
    <source>
        <dbReference type="PROSITE-ProRule" id="PRU00134"/>
    </source>
</evidence>
<feature type="domain" description="SET" evidence="5">
    <location>
        <begin position="262"/>
        <end position="409"/>
    </location>
</feature>
<dbReference type="GO" id="GO:0008276">
    <property type="term" value="F:protein methyltransferase activity"/>
    <property type="evidence" value="ECO:0007669"/>
    <property type="project" value="UniProtKB-ARBA"/>
</dbReference>
<dbReference type="Pfam" id="PF00856">
    <property type="entry name" value="SET"/>
    <property type="match status" value="1"/>
</dbReference>
<dbReference type="Proteomes" id="UP000183832">
    <property type="component" value="Unassembled WGS sequence"/>
</dbReference>
<dbReference type="SUPFAM" id="SSF48452">
    <property type="entry name" value="TPR-like"/>
    <property type="match status" value="1"/>
</dbReference>
<evidence type="ECO:0000259" key="5">
    <source>
        <dbReference type="PROSITE" id="PS50280"/>
    </source>
</evidence>
<dbReference type="Gene3D" id="6.10.140.2220">
    <property type="match status" value="1"/>
</dbReference>
<dbReference type="Gene3D" id="2.170.270.10">
    <property type="entry name" value="SET domain"/>
    <property type="match status" value="1"/>
</dbReference>
<dbReference type="InterPro" id="IPR002893">
    <property type="entry name" value="Znf_MYND"/>
</dbReference>
<keyword evidence="1" id="KW-0479">Metal-binding</keyword>
<feature type="domain" description="MYND-type" evidence="6">
    <location>
        <begin position="181"/>
        <end position="221"/>
    </location>
</feature>
<dbReference type="PANTHER" id="PTHR47111">
    <property type="entry name" value="BCDNA.LD29892"/>
    <property type="match status" value="1"/>
</dbReference>
<accession>A0A1J1HSB1</accession>
<dbReference type="PROSITE" id="PS50280">
    <property type="entry name" value="SET"/>
    <property type="match status" value="1"/>
</dbReference>
<name>A0A1J1HSB1_9DIPT</name>
<dbReference type="GO" id="GO:0008270">
    <property type="term" value="F:zinc ion binding"/>
    <property type="evidence" value="ECO:0007669"/>
    <property type="project" value="UniProtKB-KW"/>
</dbReference>
<dbReference type="STRING" id="568069.A0A1J1HSB1"/>
<dbReference type="SUPFAM" id="SSF144232">
    <property type="entry name" value="HIT/MYND zinc finger-like"/>
    <property type="match status" value="1"/>
</dbReference>